<gene>
    <name evidence="2" type="ORF">NR989_00350</name>
</gene>
<protein>
    <submittedName>
        <fullName evidence="2">Zf-HC2 domain-containing protein</fullName>
    </submittedName>
</protein>
<sequence length="227" mass="25471">MSHSIETYHLHAYLDGELSHDECIEVEKALLIDTDLRKQLDEFKALKVNVQQTYESIPESNIQLTKRTPKKIWSIPKTAAASLFLGLVIGAGLLNVVIDKNGYGSAIEQPLSENYLVHLDSDTPEKQQQAIREIEALLSSGSSNVKVDLVSNFKGVQLFDVKNPNNSELTRLLDKYDNLTLFACKRALDRAIKNGKPITLMPKVQHDKPAIDAVVERLNSGWNYMKI</sequence>
<dbReference type="Proteomes" id="UP001222275">
    <property type="component" value="Chromosome"/>
</dbReference>
<dbReference type="InterPro" id="IPR027383">
    <property type="entry name" value="Znf_put"/>
</dbReference>
<feature type="domain" description="Putative zinc-finger" evidence="1">
    <location>
        <begin position="9"/>
        <end position="30"/>
    </location>
</feature>
<proteinExistence type="predicted"/>
<dbReference type="InterPro" id="IPR027396">
    <property type="entry name" value="DsrEFH-like"/>
</dbReference>
<dbReference type="EMBL" id="CP102381">
    <property type="protein sequence ID" value="WEJ62727.1"/>
    <property type="molecule type" value="Genomic_DNA"/>
</dbReference>
<evidence type="ECO:0000313" key="2">
    <source>
        <dbReference type="EMBL" id="WEJ62727.1"/>
    </source>
</evidence>
<organism evidence="2 3">
    <name type="scientific">Thiomicrorhabdus lithotrophica</name>
    <dbReference type="NCBI Taxonomy" id="2949997"/>
    <lineage>
        <taxon>Bacteria</taxon>
        <taxon>Pseudomonadati</taxon>
        <taxon>Pseudomonadota</taxon>
        <taxon>Gammaproteobacteria</taxon>
        <taxon>Thiotrichales</taxon>
        <taxon>Piscirickettsiaceae</taxon>
        <taxon>Thiomicrorhabdus</taxon>
    </lineage>
</organism>
<name>A0ABY8CB53_9GAMM</name>
<evidence type="ECO:0000313" key="3">
    <source>
        <dbReference type="Proteomes" id="UP001222275"/>
    </source>
</evidence>
<keyword evidence="3" id="KW-1185">Reference proteome</keyword>
<accession>A0ABY8CB53</accession>
<dbReference type="SUPFAM" id="SSF75169">
    <property type="entry name" value="DsrEFH-like"/>
    <property type="match status" value="1"/>
</dbReference>
<evidence type="ECO:0000259" key="1">
    <source>
        <dbReference type="Pfam" id="PF13490"/>
    </source>
</evidence>
<dbReference type="Gene3D" id="3.40.1260.10">
    <property type="entry name" value="DsrEFH-like"/>
    <property type="match status" value="1"/>
</dbReference>
<dbReference type="RefSeq" id="WP_275594983.1">
    <property type="nucleotide sequence ID" value="NZ_CP102381.1"/>
</dbReference>
<reference evidence="2 3" key="1">
    <citation type="submission" date="2022-06" db="EMBL/GenBank/DDBJ databases">
        <title>Thiomicrohabdus sp. nov, an obligately chemolithoautotrophic, sulfur-oxidizing bacterium isolated from beach of Guanyin Mountain. Amoy.</title>
        <authorList>
            <person name="Zhu H."/>
        </authorList>
    </citation>
    <scope>NUCLEOTIDE SEQUENCE [LARGE SCALE GENOMIC DNA]</scope>
    <source>
        <strain evidence="2 3">XGS-01</strain>
    </source>
</reference>
<dbReference type="Pfam" id="PF13490">
    <property type="entry name" value="zf-HC2"/>
    <property type="match status" value="1"/>
</dbReference>